<dbReference type="Proteomes" id="UP001237642">
    <property type="component" value="Unassembled WGS sequence"/>
</dbReference>
<dbReference type="InterPro" id="IPR017451">
    <property type="entry name" value="F-box-assoc_interact_dom"/>
</dbReference>
<gene>
    <name evidence="2" type="ORF">POM88_006741</name>
</gene>
<dbReference type="Pfam" id="PF08268">
    <property type="entry name" value="FBA_3"/>
    <property type="match status" value="1"/>
</dbReference>
<reference evidence="2" key="1">
    <citation type="submission" date="2023-02" db="EMBL/GenBank/DDBJ databases">
        <title>Genome of toxic invasive species Heracleum sosnowskyi carries increased number of genes despite the absence of recent whole-genome duplications.</title>
        <authorList>
            <person name="Schelkunov M."/>
            <person name="Shtratnikova V."/>
            <person name="Makarenko M."/>
            <person name="Klepikova A."/>
            <person name="Omelchenko D."/>
            <person name="Novikova G."/>
            <person name="Obukhova E."/>
            <person name="Bogdanov V."/>
            <person name="Penin A."/>
            <person name="Logacheva M."/>
        </authorList>
    </citation>
    <scope>NUCLEOTIDE SEQUENCE</scope>
    <source>
        <strain evidence="2">Hsosn_3</strain>
        <tissue evidence="2">Leaf</tissue>
    </source>
</reference>
<accession>A0AAD8J464</accession>
<dbReference type="InterPro" id="IPR013187">
    <property type="entry name" value="F-box-assoc_dom_typ3"/>
</dbReference>
<dbReference type="AlphaFoldDB" id="A0AAD8J464"/>
<dbReference type="NCBIfam" id="TIGR01640">
    <property type="entry name" value="F_box_assoc_1"/>
    <property type="match status" value="1"/>
</dbReference>
<dbReference type="InterPro" id="IPR050796">
    <property type="entry name" value="SCF_F-box_component"/>
</dbReference>
<sequence length="182" mass="20840">MKKQNLEHHVSFGFSFDNASNDYKVVSILTDTSHFVSRVSVYSLHWNSWKTIEHGKLNVRVIQPRATIVKGLFYWLIEENSVPSHFGLVWFNVQSGILGTTSLPGSTICRNVFEFKESVAVSTECTYDQSISIWKQDDDCSWIKILTLSGIAGLDNFLDVYTRANLSDKLNMMNWVYTTLRT</sequence>
<reference evidence="2" key="2">
    <citation type="submission" date="2023-05" db="EMBL/GenBank/DDBJ databases">
        <authorList>
            <person name="Schelkunov M.I."/>
        </authorList>
    </citation>
    <scope>NUCLEOTIDE SEQUENCE</scope>
    <source>
        <strain evidence="2">Hsosn_3</strain>
        <tissue evidence="2">Leaf</tissue>
    </source>
</reference>
<comment type="caution">
    <text evidence="2">The sequence shown here is derived from an EMBL/GenBank/DDBJ whole genome shotgun (WGS) entry which is preliminary data.</text>
</comment>
<name>A0AAD8J464_9APIA</name>
<evidence type="ECO:0000313" key="2">
    <source>
        <dbReference type="EMBL" id="KAK1396878.1"/>
    </source>
</evidence>
<dbReference type="EMBL" id="JAUIZM010000002">
    <property type="protein sequence ID" value="KAK1396878.1"/>
    <property type="molecule type" value="Genomic_DNA"/>
</dbReference>
<evidence type="ECO:0000259" key="1">
    <source>
        <dbReference type="Pfam" id="PF08268"/>
    </source>
</evidence>
<organism evidence="2 3">
    <name type="scientific">Heracleum sosnowskyi</name>
    <dbReference type="NCBI Taxonomy" id="360622"/>
    <lineage>
        <taxon>Eukaryota</taxon>
        <taxon>Viridiplantae</taxon>
        <taxon>Streptophyta</taxon>
        <taxon>Embryophyta</taxon>
        <taxon>Tracheophyta</taxon>
        <taxon>Spermatophyta</taxon>
        <taxon>Magnoliopsida</taxon>
        <taxon>eudicotyledons</taxon>
        <taxon>Gunneridae</taxon>
        <taxon>Pentapetalae</taxon>
        <taxon>asterids</taxon>
        <taxon>campanulids</taxon>
        <taxon>Apiales</taxon>
        <taxon>Apiaceae</taxon>
        <taxon>Apioideae</taxon>
        <taxon>apioid superclade</taxon>
        <taxon>Tordylieae</taxon>
        <taxon>Tordyliinae</taxon>
        <taxon>Heracleum</taxon>
    </lineage>
</organism>
<protein>
    <recommendedName>
        <fullName evidence="1">F-box associated beta-propeller type 3 domain-containing protein</fullName>
    </recommendedName>
</protein>
<dbReference type="PANTHER" id="PTHR31672:SF13">
    <property type="entry name" value="F-BOX PROTEIN CPR30-LIKE"/>
    <property type="match status" value="1"/>
</dbReference>
<feature type="domain" description="F-box associated beta-propeller type 3" evidence="1">
    <location>
        <begin position="5"/>
        <end position="143"/>
    </location>
</feature>
<evidence type="ECO:0000313" key="3">
    <source>
        <dbReference type="Proteomes" id="UP001237642"/>
    </source>
</evidence>
<keyword evidence="3" id="KW-1185">Reference proteome</keyword>
<dbReference type="PANTHER" id="PTHR31672">
    <property type="entry name" value="BNACNNG10540D PROTEIN"/>
    <property type="match status" value="1"/>
</dbReference>
<proteinExistence type="predicted"/>